<reference evidence="1" key="2">
    <citation type="journal article" date="2023" name="IMA Fungus">
        <title>Comparative genomic study of the Penicillium genus elucidates a diverse pangenome and 15 lateral gene transfer events.</title>
        <authorList>
            <person name="Petersen C."/>
            <person name="Sorensen T."/>
            <person name="Nielsen M.R."/>
            <person name="Sondergaard T.E."/>
            <person name="Sorensen J.L."/>
            <person name="Fitzpatrick D.A."/>
            <person name="Frisvad J.C."/>
            <person name="Nielsen K.L."/>
        </authorList>
    </citation>
    <scope>NUCLEOTIDE SEQUENCE</scope>
    <source>
        <strain evidence="1">IBT 29677</strain>
    </source>
</reference>
<accession>A0A9X0BEL6</accession>
<evidence type="ECO:0000313" key="1">
    <source>
        <dbReference type="EMBL" id="KAJ5414214.1"/>
    </source>
</evidence>
<keyword evidence="2" id="KW-1185">Reference proteome</keyword>
<reference evidence="1" key="1">
    <citation type="submission" date="2022-12" db="EMBL/GenBank/DDBJ databases">
        <authorList>
            <person name="Petersen C."/>
        </authorList>
    </citation>
    <scope>NUCLEOTIDE SEQUENCE</scope>
    <source>
        <strain evidence="1">IBT 29677</strain>
    </source>
</reference>
<sequence>MSVTVVTNVTERDECVTRVSEPSSLDLDVSSVVKVPGTELADVLRSPVTESEKLSVFLFED</sequence>
<dbReference type="GeneID" id="81364458"/>
<gene>
    <name evidence="1" type="ORF">N7509_000841</name>
</gene>
<organism evidence="1 2">
    <name type="scientific">Penicillium cosmopolitanum</name>
    <dbReference type="NCBI Taxonomy" id="1131564"/>
    <lineage>
        <taxon>Eukaryota</taxon>
        <taxon>Fungi</taxon>
        <taxon>Dikarya</taxon>
        <taxon>Ascomycota</taxon>
        <taxon>Pezizomycotina</taxon>
        <taxon>Eurotiomycetes</taxon>
        <taxon>Eurotiomycetidae</taxon>
        <taxon>Eurotiales</taxon>
        <taxon>Aspergillaceae</taxon>
        <taxon>Penicillium</taxon>
    </lineage>
</organism>
<evidence type="ECO:0000313" key="2">
    <source>
        <dbReference type="Proteomes" id="UP001147747"/>
    </source>
</evidence>
<dbReference type="AlphaFoldDB" id="A0A9X0BEL6"/>
<proteinExistence type="predicted"/>
<comment type="caution">
    <text evidence="1">The sequence shown here is derived from an EMBL/GenBank/DDBJ whole genome shotgun (WGS) entry which is preliminary data.</text>
</comment>
<protein>
    <submittedName>
        <fullName evidence="1">Uncharacterized protein</fullName>
    </submittedName>
</protein>
<dbReference type="RefSeq" id="XP_056494060.1">
    <property type="nucleotide sequence ID" value="XM_056625478.1"/>
</dbReference>
<name>A0A9X0BEL6_9EURO</name>
<dbReference type="EMBL" id="JAPZBU010000003">
    <property type="protein sequence ID" value="KAJ5414214.1"/>
    <property type="molecule type" value="Genomic_DNA"/>
</dbReference>
<dbReference type="Proteomes" id="UP001147747">
    <property type="component" value="Unassembled WGS sequence"/>
</dbReference>